<evidence type="ECO:0000313" key="2">
    <source>
        <dbReference type="EMBL" id="NGO72225.1"/>
    </source>
</evidence>
<feature type="region of interest" description="Disordered" evidence="1">
    <location>
        <begin position="1"/>
        <end position="25"/>
    </location>
</feature>
<dbReference type="AlphaFoldDB" id="A0A6G4X3Y7"/>
<keyword evidence="2" id="KW-0413">Isomerase</keyword>
<feature type="non-terminal residue" evidence="2">
    <location>
        <position position="75"/>
    </location>
</feature>
<keyword evidence="3" id="KW-1185">Reference proteome</keyword>
<gene>
    <name evidence="2" type="ORF">G5C65_28525</name>
</gene>
<dbReference type="GO" id="GO:0016853">
    <property type="term" value="F:isomerase activity"/>
    <property type="evidence" value="ECO:0007669"/>
    <property type="project" value="UniProtKB-KW"/>
</dbReference>
<reference evidence="2 3" key="1">
    <citation type="submission" date="2020-02" db="EMBL/GenBank/DDBJ databases">
        <title>Whole-genome analyses of novel actinobacteria.</title>
        <authorList>
            <person name="Sahin N."/>
            <person name="Tatar D."/>
        </authorList>
    </citation>
    <scope>NUCLEOTIDE SEQUENCE [LARGE SCALE GENOMIC DNA]</scope>
    <source>
        <strain evidence="2 3">SB3404</strain>
    </source>
</reference>
<organism evidence="2 3">
    <name type="scientific">Streptomyces boncukensis</name>
    <dbReference type="NCBI Taxonomy" id="2711219"/>
    <lineage>
        <taxon>Bacteria</taxon>
        <taxon>Bacillati</taxon>
        <taxon>Actinomycetota</taxon>
        <taxon>Actinomycetes</taxon>
        <taxon>Kitasatosporales</taxon>
        <taxon>Streptomycetaceae</taxon>
        <taxon>Streptomyces</taxon>
    </lineage>
</organism>
<accession>A0A6G4X3Y7</accession>
<dbReference type="EMBL" id="JAAKZZ010000419">
    <property type="protein sequence ID" value="NGO72225.1"/>
    <property type="molecule type" value="Genomic_DNA"/>
</dbReference>
<proteinExistence type="predicted"/>
<dbReference type="Proteomes" id="UP000477722">
    <property type="component" value="Unassembled WGS sequence"/>
</dbReference>
<protein>
    <submittedName>
        <fullName evidence="2">Protein-disulfide isomerase</fullName>
    </submittedName>
</protein>
<feature type="region of interest" description="Disordered" evidence="1">
    <location>
        <begin position="42"/>
        <end position="75"/>
    </location>
</feature>
<comment type="caution">
    <text evidence="2">The sequence shown here is derived from an EMBL/GenBank/DDBJ whole genome shotgun (WGS) entry which is preliminary data.</text>
</comment>
<evidence type="ECO:0000313" key="3">
    <source>
        <dbReference type="Proteomes" id="UP000477722"/>
    </source>
</evidence>
<sequence>MTGRVKAPGTAAEPGHARRRTHRAGAAGAALLLGAGAAVGCTAEGTPGGTRAAPDEVSRAPQRLPDYRPSYIPPP</sequence>
<name>A0A6G4X3Y7_9ACTN</name>
<evidence type="ECO:0000256" key="1">
    <source>
        <dbReference type="SAM" id="MobiDB-lite"/>
    </source>
</evidence>